<reference evidence="1" key="1">
    <citation type="submission" date="2023-03" db="EMBL/GenBank/DDBJ databases">
        <title>Chromosome-level genomes of two armyworms, Mythimna separata and Mythimna loreyi, provide insights into the biosynthesis and reception of sex pheromones.</title>
        <authorList>
            <person name="Zhao H."/>
        </authorList>
    </citation>
    <scope>NUCLEOTIDE SEQUENCE</scope>
    <source>
        <strain evidence="1">BeijingLab</strain>
    </source>
</reference>
<gene>
    <name evidence="1" type="ORF">PYW08_010299</name>
</gene>
<comment type="caution">
    <text evidence="1">The sequence shown here is derived from an EMBL/GenBank/DDBJ whole genome shotgun (WGS) entry which is preliminary data.</text>
</comment>
<evidence type="ECO:0000313" key="2">
    <source>
        <dbReference type="Proteomes" id="UP001231649"/>
    </source>
</evidence>
<proteinExistence type="predicted"/>
<evidence type="ECO:0000313" key="1">
    <source>
        <dbReference type="EMBL" id="KAJ8707933.1"/>
    </source>
</evidence>
<sequence>MGSTISSDLLSATQIPVEVLNTAGIGDFLWPPQATLQDNATYDYIVVGGGSAGCVVSRRLAESKSDSVLVLEAGGNPPLAAMIFSLFVLFPHSFVDYDYVSTRDEYAARGQDNFTMITAGKMLGGSDSLNHFVHTRGIPKDYNNWAKMVGDESWRYENILKYFVKSERLDDAEILRKYGEFHGTDGPMGISRQPEQEVVNILKAFAEVGNPTVLDLNANKTVGYSQSQFMYDNYKRQTPAYSYLTPIKDYANLHVSTNTMVTRIIFEGNAAVGVEAINDGKRYTFRANKEIIMSAGVFNTPKLLMLSGIGPKDHLESFNIEVLQDLPVGENLIDHVAVTVLHKLKQYIPVPNVPKAAVNFLRVPFPVLTSLVALNKSRTCPNYQTFNLFFQHDVPFVTPTCNTVFGLRNEICDRWQKEVISRDSLYSLLTLLQPKSRGVVRLSDTDPSADPIITTGYYTKSDDLENMVTNVKDYITVGESSYFQQIGAEIAGLDLPACAEFEQGSDDFWKCYVLEHTTSTYHFVGTSAMGQVVDSKLRVKGLEGIRVVDASVMPNIVHGAPNAAVIMLAEKASDMIKNDNNN</sequence>
<dbReference type="EMBL" id="CM056802">
    <property type="protein sequence ID" value="KAJ8707933.1"/>
    <property type="molecule type" value="Genomic_DNA"/>
</dbReference>
<keyword evidence="2" id="KW-1185">Reference proteome</keyword>
<protein>
    <submittedName>
        <fullName evidence="1">Uncharacterized protein</fullName>
    </submittedName>
</protein>
<organism evidence="1 2">
    <name type="scientific">Mythimna loreyi</name>
    <dbReference type="NCBI Taxonomy" id="667449"/>
    <lineage>
        <taxon>Eukaryota</taxon>
        <taxon>Metazoa</taxon>
        <taxon>Ecdysozoa</taxon>
        <taxon>Arthropoda</taxon>
        <taxon>Hexapoda</taxon>
        <taxon>Insecta</taxon>
        <taxon>Pterygota</taxon>
        <taxon>Neoptera</taxon>
        <taxon>Endopterygota</taxon>
        <taxon>Lepidoptera</taxon>
        <taxon>Glossata</taxon>
        <taxon>Ditrysia</taxon>
        <taxon>Noctuoidea</taxon>
        <taxon>Noctuidae</taxon>
        <taxon>Noctuinae</taxon>
        <taxon>Hadenini</taxon>
        <taxon>Mythimna</taxon>
    </lineage>
</organism>
<dbReference type="Proteomes" id="UP001231649">
    <property type="component" value="Chromosome 26"/>
</dbReference>
<accession>A0ACC2Q609</accession>
<name>A0ACC2Q609_9NEOP</name>